<dbReference type="Proteomes" id="UP001292084">
    <property type="component" value="Unassembled WGS sequence"/>
</dbReference>
<dbReference type="EMBL" id="JAXQNN010000007">
    <property type="protein sequence ID" value="MDZ5713558.1"/>
    <property type="molecule type" value="Genomic_DNA"/>
</dbReference>
<accession>A0ABU5KQN1</accession>
<reference evidence="1 2" key="1">
    <citation type="submission" date="2023-12" db="EMBL/GenBank/DDBJ databases">
        <title>Jeotgalibacillus haloalkaliphilus sp. nov., a novel salt-tolerant bacteria, isolated from the estuary of the Fenhe River into the Yellow River.</title>
        <authorList>
            <person name="Li Y."/>
        </authorList>
    </citation>
    <scope>NUCLEOTIDE SEQUENCE [LARGE SCALE GENOMIC DNA]</scope>
    <source>
        <strain evidence="1 2">HH7-29</strain>
    </source>
</reference>
<gene>
    <name evidence="1" type="ORF">UFB30_15095</name>
</gene>
<keyword evidence="2" id="KW-1185">Reference proteome</keyword>
<proteinExistence type="predicted"/>
<protein>
    <submittedName>
        <fullName evidence="1">RES domain-containing protein</fullName>
    </submittedName>
</protein>
<name>A0ABU5KQN1_9BACL</name>
<sequence>MKSTEVFCLTCNKAYEIMEFFKNEDIELEELDDLPIRIIGFKENGTYTCSLCEFDLEFEDYFIDSESDYERFIEISVEKIGECLSTKVESCNKCPDGEILESYHLTYNKEEGTNEYTGTLFWDFIRENGIENTKLMDQVLRYIECSSCGYGAEYDKDEMRIFNFDDKVISSEEINDFFGDDYGLNYEELNNVATRYGIDLKIAEIEDFIDKITENPMLAYQHKTGVKLYNLLKQIFDKDDIFNLEIGTMIFRGRNRKKDEIKLTSEQLWSPPIGNAGHGRYNLIGLPVLYCSDSTKGIPYELNPINNDYIDVGTFYINSPLKLLDISEIFNEEFGEFIGSVNYESKHFKKGYLFTNFIKDCCATIGFNGIRYKGVGKENYYNYALFNFDKGNELKVSENVNTLNCNISYTIQEKI</sequence>
<organism evidence="1 2">
    <name type="scientific">Jeotgalibacillus haloalkalitolerans</name>
    <dbReference type="NCBI Taxonomy" id="3104292"/>
    <lineage>
        <taxon>Bacteria</taxon>
        <taxon>Bacillati</taxon>
        <taxon>Bacillota</taxon>
        <taxon>Bacilli</taxon>
        <taxon>Bacillales</taxon>
        <taxon>Caryophanaceae</taxon>
        <taxon>Jeotgalibacillus</taxon>
    </lineage>
</organism>
<dbReference type="RefSeq" id="WP_322422518.1">
    <property type="nucleotide sequence ID" value="NZ_JAXQNN010000007.1"/>
</dbReference>
<evidence type="ECO:0000313" key="2">
    <source>
        <dbReference type="Proteomes" id="UP001292084"/>
    </source>
</evidence>
<comment type="caution">
    <text evidence="1">The sequence shown here is derived from an EMBL/GenBank/DDBJ whole genome shotgun (WGS) entry which is preliminary data.</text>
</comment>
<evidence type="ECO:0000313" key="1">
    <source>
        <dbReference type="EMBL" id="MDZ5713558.1"/>
    </source>
</evidence>